<organism evidence="17 18">
    <name type="scientific">Nitrospira lenta</name>
    <dbReference type="NCBI Taxonomy" id="1436998"/>
    <lineage>
        <taxon>Bacteria</taxon>
        <taxon>Pseudomonadati</taxon>
        <taxon>Nitrospirota</taxon>
        <taxon>Nitrospiria</taxon>
        <taxon>Nitrospirales</taxon>
        <taxon>Nitrospiraceae</taxon>
        <taxon>Nitrospira</taxon>
    </lineage>
</organism>
<dbReference type="HAMAP" id="MF_01810">
    <property type="entry name" value="YidC_type1"/>
    <property type="match status" value="1"/>
</dbReference>
<evidence type="ECO:0000313" key="18">
    <source>
        <dbReference type="Proteomes" id="UP000248168"/>
    </source>
</evidence>
<dbReference type="InterPro" id="IPR038221">
    <property type="entry name" value="YidC_periplasmic_sf"/>
</dbReference>
<feature type="region of interest" description="Disordered" evidence="14">
    <location>
        <begin position="35"/>
        <end position="88"/>
    </location>
</feature>
<feature type="compositionally biased region" description="Polar residues" evidence="14">
    <location>
        <begin position="65"/>
        <end position="76"/>
    </location>
</feature>
<evidence type="ECO:0000313" key="17">
    <source>
        <dbReference type="EMBL" id="SPP64390.1"/>
    </source>
</evidence>
<evidence type="ECO:0000256" key="9">
    <source>
        <dbReference type="ARBA" id="ARBA00023136"/>
    </source>
</evidence>
<reference evidence="18" key="1">
    <citation type="submission" date="2018-04" db="EMBL/GenBank/DDBJ databases">
        <authorList>
            <person name="Lucker S."/>
            <person name="Sakoula D."/>
        </authorList>
    </citation>
    <scope>NUCLEOTIDE SEQUENCE [LARGE SCALE GENOMIC DNA]</scope>
</reference>
<evidence type="ECO:0000256" key="12">
    <source>
        <dbReference type="ARBA" id="ARBA00033342"/>
    </source>
</evidence>
<keyword evidence="9 13" id="KW-0472">Membrane</keyword>
<dbReference type="OrthoDB" id="9780552at2"/>
<dbReference type="FunCoup" id="A0A330L4Y8">
    <property type="interactions" value="275"/>
</dbReference>
<dbReference type="InterPro" id="IPR019998">
    <property type="entry name" value="Membr_insert_YidC"/>
</dbReference>
<dbReference type="CDD" id="cd19961">
    <property type="entry name" value="EcYidC-like_peri"/>
    <property type="match status" value="1"/>
</dbReference>
<feature type="transmembrane region" description="Helical" evidence="13">
    <location>
        <begin position="435"/>
        <end position="459"/>
    </location>
</feature>
<dbReference type="InterPro" id="IPR028055">
    <property type="entry name" value="YidC/Oxa/ALB_C"/>
</dbReference>
<dbReference type="InParanoid" id="A0A330L4Y8"/>
<feature type="domain" description="Membrane insertase YidC N-terminal" evidence="16">
    <location>
        <begin position="246"/>
        <end position="356"/>
    </location>
</feature>
<dbReference type="NCBIfam" id="TIGR03593">
    <property type="entry name" value="yidC_nterm"/>
    <property type="match status" value="2"/>
</dbReference>
<feature type="transmembrane region" description="Helical" evidence="13">
    <location>
        <begin position="508"/>
        <end position="532"/>
    </location>
</feature>
<evidence type="ECO:0000259" key="15">
    <source>
        <dbReference type="Pfam" id="PF02096"/>
    </source>
</evidence>
<evidence type="ECO:0000256" key="4">
    <source>
        <dbReference type="ARBA" id="ARBA00022448"/>
    </source>
</evidence>
<dbReference type="PANTHER" id="PTHR12428:SF65">
    <property type="entry name" value="CYTOCHROME C OXIDASE ASSEMBLY PROTEIN COX18, MITOCHONDRIAL"/>
    <property type="match status" value="1"/>
</dbReference>
<dbReference type="AlphaFoldDB" id="A0A330L4Y8"/>
<dbReference type="GO" id="GO:0005886">
    <property type="term" value="C:plasma membrane"/>
    <property type="evidence" value="ECO:0007669"/>
    <property type="project" value="UniProtKB-SubCell"/>
</dbReference>
<comment type="subunit">
    <text evidence="13">Interacts with the Sec translocase complex via SecD. Specifically interacts with transmembrane segments of nascent integral membrane proteins during membrane integration.</text>
</comment>
<dbReference type="PANTHER" id="PTHR12428">
    <property type="entry name" value="OXA1"/>
    <property type="match status" value="1"/>
</dbReference>
<dbReference type="Pfam" id="PF14849">
    <property type="entry name" value="YidC_periplas"/>
    <property type="match status" value="2"/>
</dbReference>
<evidence type="ECO:0000256" key="5">
    <source>
        <dbReference type="ARBA" id="ARBA00022475"/>
    </source>
</evidence>
<evidence type="ECO:0000256" key="7">
    <source>
        <dbReference type="ARBA" id="ARBA00022927"/>
    </source>
</evidence>
<evidence type="ECO:0000256" key="2">
    <source>
        <dbReference type="ARBA" id="ARBA00010527"/>
    </source>
</evidence>
<dbReference type="GO" id="GO:0032977">
    <property type="term" value="F:membrane insertase activity"/>
    <property type="evidence" value="ECO:0007669"/>
    <property type="project" value="InterPro"/>
</dbReference>
<evidence type="ECO:0000256" key="8">
    <source>
        <dbReference type="ARBA" id="ARBA00022989"/>
    </source>
</evidence>
<evidence type="ECO:0000256" key="3">
    <source>
        <dbReference type="ARBA" id="ARBA00015325"/>
    </source>
</evidence>
<dbReference type="InterPro" id="IPR047196">
    <property type="entry name" value="YidC_ALB_C"/>
</dbReference>
<proteinExistence type="inferred from homology"/>
<feature type="domain" description="Membrane insertase YidC N-terminal" evidence="16">
    <location>
        <begin position="93"/>
        <end position="208"/>
    </location>
</feature>
<feature type="transmembrane region" description="Helical" evidence="13">
    <location>
        <begin position="369"/>
        <end position="389"/>
    </location>
</feature>
<name>A0A330L4Y8_9BACT</name>
<feature type="compositionally biased region" description="Low complexity" evidence="14">
    <location>
        <begin position="35"/>
        <end position="56"/>
    </location>
</feature>
<evidence type="ECO:0000256" key="14">
    <source>
        <dbReference type="SAM" id="MobiDB-lite"/>
    </source>
</evidence>
<comment type="subcellular location">
    <subcellularLocation>
        <location evidence="1">Cell inner membrane</location>
        <topology evidence="1">Multi-pass membrane protein</topology>
    </subcellularLocation>
    <subcellularLocation>
        <location evidence="13">Cell membrane</location>
        <topology evidence="13">Multi-pass membrane protein</topology>
    </subcellularLocation>
</comment>
<gene>
    <name evidence="13 17" type="primary">yidC</name>
    <name evidence="17" type="ORF">NITLEN_20029</name>
</gene>
<feature type="domain" description="Membrane insertase YidC/Oxa/ALB C-terminal" evidence="15">
    <location>
        <begin position="369"/>
        <end position="546"/>
    </location>
</feature>
<evidence type="ECO:0000256" key="1">
    <source>
        <dbReference type="ARBA" id="ARBA00004429"/>
    </source>
</evidence>
<dbReference type="NCBIfam" id="TIGR03592">
    <property type="entry name" value="yidC_oxa1_cterm"/>
    <property type="match status" value="1"/>
</dbReference>
<keyword evidence="5 13" id="KW-1003">Cell membrane</keyword>
<evidence type="ECO:0000256" key="6">
    <source>
        <dbReference type="ARBA" id="ARBA00022692"/>
    </source>
</evidence>
<dbReference type="InterPro" id="IPR028053">
    <property type="entry name" value="Membr_insert_YidC_N"/>
</dbReference>
<dbReference type="GO" id="GO:0015031">
    <property type="term" value="P:protein transport"/>
    <property type="evidence" value="ECO:0007669"/>
    <property type="project" value="UniProtKB-KW"/>
</dbReference>
<keyword evidence="6 13" id="KW-0812">Transmembrane</keyword>
<evidence type="ECO:0000259" key="16">
    <source>
        <dbReference type="Pfam" id="PF14849"/>
    </source>
</evidence>
<dbReference type="CDD" id="cd20070">
    <property type="entry name" value="5TM_YidC_Alb3"/>
    <property type="match status" value="1"/>
</dbReference>
<keyword evidence="18" id="KW-1185">Reference proteome</keyword>
<evidence type="ECO:0000256" key="10">
    <source>
        <dbReference type="ARBA" id="ARBA00023186"/>
    </source>
</evidence>
<dbReference type="InterPro" id="IPR001708">
    <property type="entry name" value="YidC/ALB3/OXA1/COX18"/>
</dbReference>
<dbReference type="RefSeq" id="WP_121988796.1">
    <property type="nucleotide sequence ID" value="NZ_OUNR01000012.1"/>
</dbReference>
<sequence length="556" mass="61661">MMEKRVIVFLVLSLAIIFGYDYALKEMGWLPQPLPTQETSASPETEQTTPSTEATPISASAGPGTAQSHGPNHTSSPGLEGPAAPLPPAEETVSIETDLYRAKISTRGAVLTSWELKRYQQTATDSAPVQLVRQGSKFAGPLAITATDAELTKALGSGLYTVTRDFSNLDSAHPIGHMTFQFRDEAKNLLIEKILTFHADSYLVDIGIRSTGLDGELTIGLGTNFGIVEWGDGLIGQIGSASLVDDKVDKDAPDSEIERKGAVHWLALQDKYFLSVLIPKQASSTVVKKEGDKLLSASVRFSAQSSRSPLNLQLYAGPKEYDTLVAMQIGIEDTIDFGWFVFGSWGVVKAVAKPIFYVLRFINDYTHNYGVTIILLTMMLKVLFVPLQYKSYKSMKQMQVIQPKVLAIQEKFKEDRDRLNKELIKLYRDHKVNPVGGCLPMVLQMPVFVALFNILYMTIDLRQAPFMAWITDLSVQDPYYVLPIIMGVTMVVQQKITPTTMDPTQAKIMLMLPAFMTFLFINFPAGLVLYWLTNNVLTISQQLITDRVIFANKPVI</sequence>
<comment type="similarity">
    <text evidence="2 13">Belongs to the OXA1/ALB3/YidC family. Type 1 subfamily.</text>
</comment>
<evidence type="ECO:0000256" key="11">
    <source>
        <dbReference type="ARBA" id="ARBA00033245"/>
    </source>
</evidence>
<comment type="caution">
    <text evidence="13">Lacks conserved residue(s) required for the propagation of feature annotation.</text>
</comment>
<dbReference type="PRINTS" id="PR00701">
    <property type="entry name" value="60KDINNERMP"/>
</dbReference>
<dbReference type="Proteomes" id="UP000248168">
    <property type="component" value="Unassembled WGS sequence"/>
</dbReference>
<keyword evidence="8 13" id="KW-1133">Transmembrane helix</keyword>
<protein>
    <recommendedName>
        <fullName evidence="3 13">Membrane protein insertase YidC</fullName>
    </recommendedName>
    <alternativeName>
        <fullName evidence="12 13">Foldase YidC</fullName>
    </alternativeName>
    <alternativeName>
        <fullName evidence="11 13">Membrane integrase YidC</fullName>
    </alternativeName>
    <alternativeName>
        <fullName evidence="13">Membrane protein YidC</fullName>
    </alternativeName>
</protein>
<keyword evidence="4 13" id="KW-0813">Transport</keyword>
<accession>A0A330L4Y8</accession>
<comment type="function">
    <text evidence="13">Required for the insertion and/or proper folding and/or complex formation of integral membrane proteins into the membrane. Involved in integration of membrane proteins that insert both dependently and independently of the Sec translocase complex, as well as at least some lipoproteins. Aids folding of multispanning membrane proteins.</text>
</comment>
<dbReference type="PRINTS" id="PR01900">
    <property type="entry name" value="YIDCPROTEIN"/>
</dbReference>
<dbReference type="Gene3D" id="2.70.98.90">
    <property type="match status" value="1"/>
</dbReference>
<keyword evidence="10 13" id="KW-0143">Chaperone</keyword>
<keyword evidence="7 13" id="KW-0653">Protein transport</keyword>
<dbReference type="GO" id="GO:0051205">
    <property type="term" value="P:protein insertion into membrane"/>
    <property type="evidence" value="ECO:0007669"/>
    <property type="project" value="TreeGrafter"/>
</dbReference>
<dbReference type="Pfam" id="PF02096">
    <property type="entry name" value="60KD_IMP"/>
    <property type="match status" value="1"/>
</dbReference>
<evidence type="ECO:0000256" key="13">
    <source>
        <dbReference type="HAMAP-Rule" id="MF_01810"/>
    </source>
</evidence>
<dbReference type="EMBL" id="OUNR01000012">
    <property type="protein sequence ID" value="SPP64390.1"/>
    <property type="molecule type" value="Genomic_DNA"/>
</dbReference>